<feature type="binding site" evidence="12">
    <location>
        <position position="335"/>
    </location>
    <ligand>
        <name>L-glutamate</name>
        <dbReference type="ChEBI" id="CHEBI:29985"/>
    </ligand>
</feature>
<dbReference type="PANTHER" id="PTHR43785">
    <property type="entry name" value="GAMMA-GLUTAMYLPUTRESCINE SYNTHETASE"/>
    <property type="match status" value="1"/>
</dbReference>
<evidence type="ECO:0000313" key="20">
    <source>
        <dbReference type="EMBL" id="PRR73001.1"/>
    </source>
</evidence>
<dbReference type="Gene3D" id="3.30.590.10">
    <property type="entry name" value="Glutamine synthetase/guanido kinase, catalytic domain"/>
    <property type="match status" value="1"/>
</dbReference>
<feature type="domain" description="GS beta-grasp" evidence="18">
    <location>
        <begin position="17"/>
        <end position="102"/>
    </location>
</feature>
<feature type="binding site" evidence="14">
    <location>
        <position position="134"/>
    </location>
    <ligand>
        <name>Mg(2+)</name>
        <dbReference type="ChEBI" id="CHEBI:18420"/>
        <label>1</label>
    </ligand>
</feature>
<evidence type="ECO:0000259" key="18">
    <source>
        <dbReference type="PROSITE" id="PS51986"/>
    </source>
</evidence>
<keyword evidence="10 14" id="KW-0460">Magnesium</keyword>
<feature type="binding site" evidence="14">
    <location>
        <position position="245"/>
    </location>
    <ligand>
        <name>Mg(2+)</name>
        <dbReference type="ChEBI" id="CHEBI:18420"/>
        <label>1</label>
    </ligand>
</feature>
<comment type="similarity">
    <text evidence="2 15 16">Belongs to the glutamine synthetase family.</text>
</comment>
<feature type="binding site" evidence="13">
    <location>
        <begin position="199"/>
        <end position="201"/>
    </location>
    <ligand>
        <name>ATP</name>
        <dbReference type="ChEBI" id="CHEBI:30616"/>
    </ligand>
</feature>
<evidence type="ECO:0000256" key="11">
    <source>
        <dbReference type="ARBA" id="ARBA00049436"/>
    </source>
</evidence>
<comment type="catalytic activity">
    <reaction evidence="11 17">
        <text>L-glutamate + NH4(+) + ATP = L-glutamine + ADP + phosphate + H(+)</text>
        <dbReference type="Rhea" id="RHEA:16169"/>
        <dbReference type="ChEBI" id="CHEBI:15378"/>
        <dbReference type="ChEBI" id="CHEBI:28938"/>
        <dbReference type="ChEBI" id="CHEBI:29985"/>
        <dbReference type="ChEBI" id="CHEBI:30616"/>
        <dbReference type="ChEBI" id="CHEBI:43474"/>
        <dbReference type="ChEBI" id="CHEBI:58359"/>
        <dbReference type="ChEBI" id="CHEBI:456216"/>
        <dbReference type="EC" id="6.3.1.2"/>
    </reaction>
</comment>
<dbReference type="PROSITE" id="PS00181">
    <property type="entry name" value="GLNA_ATP"/>
    <property type="match status" value="1"/>
</dbReference>
<dbReference type="InterPro" id="IPR008147">
    <property type="entry name" value="Gln_synt_N"/>
</dbReference>
<evidence type="ECO:0000256" key="6">
    <source>
        <dbReference type="ARBA" id="ARBA00022598"/>
    </source>
</evidence>
<evidence type="ECO:0000256" key="10">
    <source>
        <dbReference type="ARBA" id="ARBA00022842"/>
    </source>
</evidence>
<protein>
    <recommendedName>
        <fullName evidence="4 17">Glutamine synthetase</fullName>
        <ecNumber evidence="3 17">6.3.1.2</ecNumber>
    </recommendedName>
</protein>
<sequence length="444" mass="49392">MDEKEKRAAVLNRAEEWGVKFVRLQFTDIFGVLKNVAIPVDQLPKALNNELMFDGSSIEGFVRIEESDMYLRPDPDTFVVFPWRPHEGTVARLICDVYNPDGTPFAGCPRCTLKKVMAEAAAMGFTMNAGPEAEFFLFHTDASGRPTLETHDRAGYFDLTPVDLGEDARRDMVLTLEQMGFEIEASHHEVAPGQHEIDFKYAEALTTADRIATFKFVVRTIAQRHGLHATFMPKPIYGINGSGMHVNISLSKDGQNAFYDPSDKLGLSQTAYQFIAGVMTHARALAAVTNPTVNSYKRLVPGYEAPVYIAWSPRNRSPLIRVPAKRGSSTRIEVRHPDPSCNPYLALAVLLKAGLDGIKKGMTPPPPTDKNIFAMTPAELQAEGIGVLPGSLDEALEALAADEVIKEALGPHIYERLTLAQKLECEQYRTRVHQWEIDQYLTKF</sequence>
<keyword evidence="9 13" id="KW-0067">ATP-binding</keyword>
<feature type="binding site" evidence="13">
    <location>
        <position position="316"/>
    </location>
    <ligand>
        <name>ATP</name>
        <dbReference type="ChEBI" id="CHEBI:30616"/>
    </ligand>
</feature>
<dbReference type="PROSITE" id="PS51987">
    <property type="entry name" value="GS_CATALYTIC"/>
    <property type="match status" value="1"/>
</dbReference>
<dbReference type="AlphaFoldDB" id="A0A9X7J3L0"/>
<dbReference type="PROSITE" id="PS00180">
    <property type="entry name" value="GLNA_1"/>
    <property type="match status" value="1"/>
</dbReference>
<evidence type="ECO:0000256" key="16">
    <source>
        <dbReference type="RuleBase" id="RU000384"/>
    </source>
</evidence>
<dbReference type="GO" id="GO:0046872">
    <property type="term" value="F:metal ion binding"/>
    <property type="evidence" value="ECO:0007669"/>
    <property type="project" value="UniProtKB-KW"/>
</dbReference>
<feature type="binding site" evidence="14">
    <location>
        <position position="189"/>
    </location>
    <ligand>
        <name>Mg(2+)</name>
        <dbReference type="ChEBI" id="CHEBI:18420"/>
        <label>1</label>
    </ligand>
</feature>
<feature type="binding site" evidence="14">
    <location>
        <position position="132"/>
    </location>
    <ligand>
        <name>Mg(2+)</name>
        <dbReference type="ChEBI" id="CHEBI:18420"/>
        <label>1</label>
    </ligand>
</feature>
<evidence type="ECO:0000256" key="5">
    <source>
        <dbReference type="ARBA" id="ARBA00022490"/>
    </source>
</evidence>
<evidence type="ECO:0000256" key="1">
    <source>
        <dbReference type="ARBA" id="ARBA00004496"/>
    </source>
</evidence>
<evidence type="ECO:0000256" key="13">
    <source>
        <dbReference type="PIRSR" id="PIRSR604809-2"/>
    </source>
</evidence>
<gene>
    <name evidence="20" type="primary">glnA_1</name>
    <name evidence="20" type="ORF">MOST_15470</name>
</gene>
<dbReference type="Pfam" id="PF00120">
    <property type="entry name" value="Gln-synt_C"/>
    <property type="match status" value="1"/>
</dbReference>
<dbReference type="PANTHER" id="PTHR43785:SF12">
    <property type="entry name" value="TYPE-1 GLUTAMINE SYNTHETASE 2"/>
    <property type="match status" value="1"/>
</dbReference>
<organism evidence="20 21">
    <name type="scientific">Neomoorella stamsii</name>
    <dbReference type="NCBI Taxonomy" id="1266720"/>
    <lineage>
        <taxon>Bacteria</taxon>
        <taxon>Bacillati</taxon>
        <taxon>Bacillota</taxon>
        <taxon>Clostridia</taxon>
        <taxon>Neomoorellales</taxon>
        <taxon>Neomoorellaceae</taxon>
        <taxon>Neomoorella</taxon>
    </lineage>
</organism>
<feature type="domain" description="GS catalytic" evidence="19">
    <location>
        <begin position="109"/>
        <end position="444"/>
    </location>
</feature>
<name>A0A9X7J3L0_9FIRM</name>
<dbReference type="Gene3D" id="3.10.20.70">
    <property type="entry name" value="Glutamine synthetase, N-terminal domain"/>
    <property type="match status" value="1"/>
</dbReference>
<dbReference type="InterPro" id="IPR008146">
    <property type="entry name" value="Gln_synth_cat_dom"/>
</dbReference>
<evidence type="ECO:0000256" key="9">
    <source>
        <dbReference type="ARBA" id="ARBA00022840"/>
    </source>
</evidence>
<dbReference type="NCBIfam" id="TIGR00653">
    <property type="entry name" value="GlnA"/>
    <property type="match status" value="1"/>
</dbReference>
<evidence type="ECO:0000313" key="21">
    <source>
        <dbReference type="Proteomes" id="UP000239430"/>
    </source>
</evidence>
<feature type="binding site" evidence="14">
    <location>
        <position position="333"/>
    </location>
    <ligand>
        <name>Mg(2+)</name>
        <dbReference type="ChEBI" id="CHEBI:18420"/>
        <label>1</label>
    </ligand>
</feature>
<evidence type="ECO:0000256" key="2">
    <source>
        <dbReference type="ARBA" id="ARBA00009897"/>
    </source>
</evidence>
<comment type="subcellular location">
    <subcellularLocation>
        <location evidence="1">Cytoplasm</location>
    </subcellularLocation>
</comment>
<keyword evidence="5" id="KW-0963">Cytoplasm</keyword>
<dbReference type="EMBL" id="PVXL01000043">
    <property type="protein sequence ID" value="PRR73001.1"/>
    <property type="molecule type" value="Genomic_DNA"/>
</dbReference>
<dbReference type="GO" id="GO:0006542">
    <property type="term" value="P:glutamine biosynthetic process"/>
    <property type="evidence" value="ECO:0007669"/>
    <property type="project" value="InterPro"/>
</dbReference>
<evidence type="ECO:0000256" key="15">
    <source>
        <dbReference type="PROSITE-ProRule" id="PRU01330"/>
    </source>
</evidence>
<dbReference type="EC" id="6.3.1.2" evidence="3 17"/>
<evidence type="ECO:0000256" key="8">
    <source>
        <dbReference type="ARBA" id="ARBA00022741"/>
    </source>
</evidence>
<dbReference type="SUPFAM" id="SSF54368">
    <property type="entry name" value="Glutamine synthetase, N-terminal domain"/>
    <property type="match status" value="1"/>
</dbReference>
<dbReference type="InterPro" id="IPR014746">
    <property type="entry name" value="Gln_synth/guanido_kin_cat_dom"/>
</dbReference>
<dbReference type="GO" id="GO:0004356">
    <property type="term" value="F:glutamine synthetase activity"/>
    <property type="evidence" value="ECO:0007669"/>
    <property type="project" value="UniProtKB-EC"/>
</dbReference>
<evidence type="ECO:0000256" key="17">
    <source>
        <dbReference type="RuleBase" id="RU004356"/>
    </source>
</evidence>
<comment type="cofactor">
    <cofactor evidence="14">
        <name>Mg(2+)</name>
        <dbReference type="ChEBI" id="CHEBI:18420"/>
    </cofactor>
    <text evidence="14">Binds 2 Mg(2+) ions per subunit.</text>
</comment>
<evidence type="ECO:0000256" key="3">
    <source>
        <dbReference type="ARBA" id="ARBA00012937"/>
    </source>
</evidence>
<evidence type="ECO:0000256" key="7">
    <source>
        <dbReference type="ARBA" id="ARBA00022723"/>
    </source>
</evidence>
<keyword evidence="6 17" id="KW-0436">Ligase</keyword>
<accession>A0A9X7J3L0</accession>
<dbReference type="GO" id="GO:0005524">
    <property type="term" value="F:ATP binding"/>
    <property type="evidence" value="ECO:0007669"/>
    <property type="project" value="UniProtKB-KW"/>
</dbReference>
<dbReference type="RefSeq" id="WP_054936817.1">
    <property type="nucleotide sequence ID" value="NZ_PVXL01000043.1"/>
</dbReference>
<comment type="caution">
    <text evidence="20">The sequence shown here is derived from an EMBL/GenBank/DDBJ whole genome shotgun (WGS) entry which is preliminary data.</text>
</comment>
<dbReference type="InterPro" id="IPR036651">
    <property type="entry name" value="Gln_synt_N_sf"/>
</dbReference>
<feature type="binding site" evidence="12">
    <location>
        <position position="304"/>
    </location>
    <ligand>
        <name>L-glutamate</name>
        <dbReference type="ChEBI" id="CHEBI:29985"/>
    </ligand>
</feature>
<dbReference type="GO" id="GO:0005737">
    <property type="term" value="C:cytoplasm"/>
    <property type="evidence" value="ECO:0007669"/>
    <property type="project" value="UniProtKB-SubCell"/>
</dbReference>
<dbReference type="Pfam" id="PF03951">
    <property type="entry name" value="Gln-synt_N"/>
    <property type="match status" value="1"/>
</dbReference>
<dbReference type="Proteomes" id="UP000239430">
    <property type="component" value="Unassembled WGS sequence"/>
</dbReference>
<feature type="binding site" evidence="12">
    <location>
        <begin position="240"/>
        <end position="241"/>
    </location>
    <ligand>
        <name>L-glutamate</name>
        <dbReference type="ChEBI" id="CHEBI:29985"/>
    </ligand>
</feature>
<feature type="binding site" evidence="12">
    <location>
        <position position="298"/>
    </location>
    <ligand>
        <name>L-glutamate</name>
        <dbReference type="ChEBI" id="CHEBI:29985"/>
    </ligand>
</feature>
<evidence type="ECO:0000256" key="4">
    <source>
        <dbReference type="ARBA" id="ARBA00021364"/>
    </source>
</evidence>
<dbReference type="InterPro" id="IPR027302">
    <property type="entry name" value="Gln_synth_N_conserv_site"/>
</dbReference>
<keyword evidence="8 13" id="KW-0547">Nucleotide-binding</keyword>
<dbReference type="InterPro" id="IPR004809">
    <property type="entry name" value="Gln_synth_I"/>
</dbReference>
<feature type="binding site" evidence="14">
    <location>
        <position position="196"/>
    </location>
    <ligand>
        <name>Mg(2+)</name>
        <dbReference type="ChEBI" id="CHEBI:18420"/>
        <label>1</label>
    </ligand>
</feature>
<dbReference type="PROSITE" id="PS51986">
    <property type="entry name" value="GS_BETA_GRASP"/>
    <property type="match status" value="1"/>
</dbReference>
<dbReference type="FunFam" id="3.10.20.70:FF:000005">
    <property type="entry name" value="Glutamine synthetase"/>
    <property type="match status" value="1"/>
</dbReference>
<dbReference type="InterPro" id="IPR027303">
    <property type="entry name" value="Gln_synth_gly_rich_site"/>
</dbReference>
<feature type="binding site" evidence="12">
    <location>
        <position position="316"/>
    </location>
    <ligand>
        <name>L-glutamate</name>
        <dbReference type="ChEBI" id="CHEBI:29985"/>
    </ligand>
</feature>
<proteinExistence type="inferred from homology"/>
<feature type="binding site" evidence="13">
    <location>
        <position position="184"/>
    </location>
    <ligand>
        <name>ATP</name>
        <dbReference type="ChEBI" id="CHEBI:30616"/>
    </ligand>
</feature>
<dbReference type="SUPFAM" id="SSF55931">
    <property type="entry name" value="Glutamine synthetase/guanido kinase"/>
    <property type="match status" value="1"/>
</dbReference>
<keyword evidence="7 14" id="KW-0479">Metal-binding</keyword>
<keyword evidence="21" id="KW-1185">Reference proteome</keyword>
<reference evidence="20 21" key="1">
    <citation type="submission" date="2018-03" db="EMBL/GenBank/DDBJ databases">
        <title>Genome sequence of Moorella stamsii DSM 26217.</title>
        <authorList>
            <person name="Poehlein A."/>
            <person name="Daniel R."/>
        </authorList>
    </citation>
    <scope>NUCLEOTIDE SEQUENCE [LARGE SCALE GENOMIC DNA]</scope>
    <source>
        <strain evidence="21">DSM 26217</strain>
    </source>
</reference>
<evidence type="ECO:0000259" key="19">
    <source>
        <dbReference type="PROSITE" id="PS51987"/>
    </source>
</evidence>
<evidence type="ECO:0000256" key="12">
    <source>
        <dbReference type="PIRSR" id="PIRSR604809-1"/>
    </source>
</evidence>
<dbReference type="SMART" id="SM01230">
    <property type="entry name" value="Gln-synt_C"/>
    <property type="match status" value="1"/>
</dbReference>
<dbReference type="FunFam" id="3.30.590.10:FF:000003">
    <property type="entry name" value="Glutamine synthetase 2"/>
    <property type="match status" value="1"/>
</dbReference>
<evidence type="ECO:0000256" key="14">
    <source>
        <dbReference type="PIRSR" id="PIRSR604809-3"/>
    </source>
</evidence>